<dbReference type="EMBL" id="MN740389">
    <property type="protein sequence ID" value="QHU03856.1"/>
    <property type="molecule type" value="Genomic_DNA"/>
</dbReference>
<dbReference type="GO" id="GO:0008408">
    <property type="term" value="F:3'-5' exonuclease activity"/>
    <property type="evidence" value="ECO:0007669"/>
    <property type="project" value="InterPro"/>
</dbReference>
<reference evidence="6" key="1">
    <citation type="journal article" date="2020" name="Nature">
        <title>Giant virus diversity and host interactions through global metagenomics.</title>
        <authorList>
            <person name="Schulz F."/>
            <person name="Roux S."/>
            <person name="Paez-Espino D."/>
            <person name="Jungbluth S."/>
            <person name="Walsh D.A."/>
            <person name="Denef V.J."/>
            <person name="McMahon K.D."/>
            <person name="Konstantinidis K.T."/>
            <person name="Eloe-Fadrosh E.A."/>
            <person name="Kyrpides N.C."/>
            <person name="Woyke T."/>
        </authorList>
    </citation>
    <scope>NUCLEOTIDE SEQUENCE</scope>
    <source>
        <strain evidence="6">GVMAG-M-3300027708-20</strain>
    </source>
</reference>
<evidence type="ECO:0000313" key="6">
    <source>
        <dbReference type="EMBL" id="QHU03856.1"/>
    </source>
</evidence>
<organism evidence="6">
    <name type="scientific">viral metagenome</name>
    <dbReference type="NCBI Taxonomy" id="1070528"/>
    <lineage>
        <taxon>unclassified sequences</taxon>
        <taxon>metagenomes</taxon>
        <taxon>organismal metagenomes</taxon>
    </lineage>
</organism>
<feature type="domain" description="Helicase ATP-binding" evidence="5">
    <location>
        <begin position="14"/>
        <end position="186"/>
    </location>
</feature>
<evidence type="ECO:0000256" key="4">
    <source>
        <dbReference type="ARBA" id="ARBA00022932"/>
    </source>
</evidence>
<dbReference type="Gene3D" id="3.40.50.300">
    <property type="entry name" value="P-loop containing nucleotide triphosphate hydrolases"/>
    <property type="match status" value="2"/>
</dbReference>
<keyword evidence="4" id="KW-0239">DNA-directed DNA polymerase</keyword>
<dbReference type="GO" id="GO:0003887">
    <property type="term" value="F:DNA-directed DNA polymerase activity"/>
    <property type="evidence" value="ECO:0007669"/>
    <property type="project" value="UniProtKB-KW"/>
</dbReference>
<sequence>MNHLRPNQLRAIDETIKNDFCSGIHYHATGSGKSWIAMHIILEFYERYPNANVMWICEKKSILIEQFNRENLKDRNFDHIYKKYNILNYSELKLSNWYNSVNSGKFWNKPVLLIINRAFLTSSDKYKKIKLQFDLVIHDECHTIVNKTTRQFYDHMAFPKCIGFSATPNLTFEPYKSIITSYSIYDAFLDGVIVPPKIKWFSCDDILRYDEIVHLIKDQVRSSKLPYQKIIVWCGMINLCEEMAKLWSTVFTDYLICLDTCKDVKGYASYEEFDKVEKKAILFCAAKHREGSDIKNLDCCVFLDKVENRCPKVFIQCIGRVLRIDKAGLKKFGLVIDVRAKSSLVICNHLNHYLNLPADIFPWKYNYKVQVQNGKLVKANNLLMIKPLDNDAEKEKEVPLLNVPDTIEGLTSLFVRKLPDSSKYRDRLDYELNMLFRKNLICHLLQAMQILELTKNIPHVTRGSCGSSLVCYMLGISHIDPVLNNIKFARFLTENRSNLPDIDLDFPHNLRDEVFLKIGLTWPGKVARISNHVYFHDKSAIRQAIRNAGIRKFIGKHDIPAELKKLPRETQREIMREKESLENTFRCYSLHCGGIVYYPDGIPDELLLNSDKNLNRGALKQIIMNKHDVSKEKNFKIDILSSRALSQCYEVHKYNPIPFEEFVYDEKTFDMLQSGDNIGIILGESPLMRKAFMTVKPKDLHGLAVCLSIIRPAAMDARQCTDEEDFDNNIIFDDDAIDLISGYLNANDELADKYRRAFAKGDKDGITEFKSKIQHFTKEEQKEIMKKLSNLSRYGFCKAHAFSYAQLIWKLAYMKAHHPYDFWKATLNNCQSSYKKWVYYYEAKLAGVDYSKQLLKRDDVSIYANNRRKKIETYTPYEQLKKYGYWFMKNDDFYPGCYCNQKDDEIYHFNGIIASSRVTKFKKSKKLLLFIGVGKKKYVQINIENIRYFDCKHIGIEGTGEMLTSVDEKCSIITAKKYKFY</sequence>
<dbReference type="Pfam" id="PF04851">
    <property type="entry name" value="ResIII"/>
    <property type="match status" value="1"/>
</dbReference>
<dbReference type="AlphaFoldDB" id="A0A6C0JGE1"/>
<dbReference type="GO" id="GO:0006260">
    <property type="term" value="P:DNA replication"/>
    <property type="evidence" value="ECO:0007669"/>
    <property type="project" value="UniProtKB-KW"/>
</dbReference>
<accession>A0A6C0JGE1</accession>
<evidence type="ECO:0000259" key="5">
    <source>
        <dbReference type="PROSITE" id="PS51192"/>
    </source>
</evidence>
<dbReference type="Pfam" id="PF07733">
    <property type="entry name" value="DNA_pol3_alpha"/>
    <property type="match status" value="1"/>
</dbReference>
<keyword evidence="2" id="KW-0548">Nucleotidyltransferase</keyword>
<dbReference type="InterPro" id="IPR004805">
    <property type="entry name" value="DnaE2/DnaE/PolC"/>
</dbReference>
<dbReference type="GO" id="GO:0003677">
    <property type="term" value="F:DNA binding"/>
    <property type="evidence" value="ECO:0007669"/>
    <property type="project" value="InterPro"/>
</dbReference>
<dbReference type="InterPro" id="IPR040982">
    <property type="entry name" value="DNA_pol3_finger"/>
</dbReference>
<proteinExistence type="predicted"/>
<keyword evidence="3" id="KW-0235">DNA replication</keyword>
<dbReference type="InterPro" id="IPR014001">
    <property type="entry name" value="Helicase_ATP-bd"/>
</dbReference>
<dbReference type="Pfam" id="PF17657">
    <property type="entry name" value="DNA_pol3_finger"/>
    <property type="match status" value="1"/>
</dbReference>
<dbReference type="InterPro" id="IPR006935">
    <property type="entry name" value="Helicase/UvrB_N"/>
</dbReference>
<dbReference type="GO" id="GO:0005524">
    <property type="term" value="F:ATP binding"/>
    <property type="evidence" value="ECO:0007669"/>
    <property type="project" value="InterPro"/>
</dbReference>
<evidence type="ECO:0000256" key="3">
    <source>
        <dbReference type="ARBA" id="ARBA00022705"/>
    </source>
</evidence>
<evidence type="ECO:0000256" key="2">
    <source>
        <dbReference type="ARBA" id="ARBA00022695"/>
    </source>
</evidence>
<dbReference type="PROSITE" id="PS51192">
    <property type="entry name" value="HELICASE_ATP_BIND_1"/>
    <property type="match status" value="1"/>
</dbReference>
<evidence type="ECO:0000256" key="1">
    <source>
        <dbReference type="ARBA" id="ARBA00022679"/>
    </source>
</evidence>
<dbReference type="InterPro" id="IPR027417">
    <property type="entry name" value="P-loop_NTPase"/>
</dbReference>
<dbReference type="SMART" id="SM00487">
    <property type="entry name" value="DEXDc"/>
    <property type="match status" value="1"/>
</dbReference>
<dbReference type="PANTHER" id="PTHR32294">
    <property type="entry name" value="DNA POLYMERASE III SUBUNIT ALPHA"/>
    <property type="match status" value="1"/>
</dbReference>
<dbReference type="InterPro" id="IPR011708">
    <property type="entry name" value="DNA_pol3_alpha_NTPase_dom"/>
</dbReference>
<protein>
    <recommendedName>
        <fullName evidence="5">Helicase ATP-binding domain-containing protein</fullName>
    </recommendedName>
</protein>
<name>A0A6C0JGE1_9ZZZZ</name>
<dbReference type="SUPFAM" id="SSF52540">
    <property type="entry name" value="P-loop containing nucleoside triphosphate hydrolases"/>
    <property type="match status" value="2"/>
</dbReference>
<keyword evidence="1" id="KW-0808">Transferase</keyword>